<evidence type="ECO:0000256" key="2">
    <source>
        <dbReference type="ARBA" id="ARBA00005808"/>
    </source>
</evidence>
<feature type="non-terminal residue" evidence="8">
    <location>
        <position position="512"/>
    </location>
</feature>
<evidence type="ECO:0000256" key="6">
    <source>
        <dbReference type="ARBA" id="ARBA00023136"/>
    </source>
</evidence>
<dbReference type="GO" id="GO:0016324">
    <property type="term" value="C:apical plasma membrane"/>
    <property type="evidence" value="ECO:0007669"/>
    <property type="project" value="UniProtKB-SubCell"/>
</dbReference>
<dbReference type="OrthoDB" id="76259at2759"/>
<name>A0A3M7P4K4_BRAPC</name>
<comment type="caution">
    <text evidence="8">The sequence shown here is derived from an EMBL/GenBank/DDBJ whole genome shotgun (WGS) entry which is preliminary data.</text>
</comment>
<proteinExistence type="inferred from homology"/>
<gene>
    <name evidence="8" type="ORF">BpHYR1_023682</name>
</gene>
<feature type="transmembrane region" description="Helical" evidence="7">
    <location>
        <begin position="367"/>
        <end position="388"/>
    </location>
</feature>
<dbReference type="NCBIfam" id="NF037997">
    <property type="entry name" value="Na_Pi_symport"/>
    <property type="match status" value="1"/>
</dbReference>
<feature type="transmembrane region" description="Helical" evidence="7">
    <location>
        <begin position="6"/>
        <end position="24"/>
    </location>
</feature>
<reference evidence="8 9" key="1">
    <citation type="journal article" date="2018" name="Sci. Rep.">
        <title>Genomic signatures of local adaptation to the degree of environmental predictability in rotifers.</title>
        <authorList>
            <person name="Franch-Gras L."/>
            <person name="Hahn C."/>
            <person name="Garcia-Roger E.M."/>
            <person name="Carmona M.J."/>
            <person name="Serra M."/>
            <person name="Gomez A."/>
        </authorList>
    </citation>
    <scope>NUCLEOTIDE SEQUENCE [LARGE SCALE GENOMIC DNA]</scope>
    <source>
        <strain evidence="8">HYR1</strain>
    </source>
</reference>
<dbReference type="EMBL" id="REGN01013380">
    <property type="protein sequence ID" value="RMZ93996.1"/>
    <property type="molecule type" value="Genomic_DNA"/>
</dbReference>
<keyword evidence="4 7" id="KW-0812">Transmembrane</keyword>
<keyword evidence="3" id="KW-1003">Cell membrane</keyword>
<dbReference type="STRING" id="10195.A0A3M7P4K4"/>
<dbReference type="GO" id="GO:0005436">
    <property type="term" value="F:sodium:phosphate symporter activity"/>
    <property type="evidence" value="ECO:0007669"/>
    <property type="project" value="InterPro"/>
</dbReference>
<dbReference type="PANTHER" id="PTHR10010:SF46">
    <property type="entry name" value="SODIUM-DEPENDENT PHOSPHATE TRANSPORT PROTEIN 2B"/>
    <property type="match status" value="1"/>
</dbReference>
<feature type="transmembrane region" description="Helical" evidence="7">
    <location>
        <begin position="400"/>
        <end position="420"/>
    </location>
</feature>
<evidence type="ECO:0000256" key="4">
    <source>
        <dbReference type="ARBA" id="ARBA00022692"/>
    </source>
</evidence>
<dbReference type="InterPro" id="IPR003841">
    <property type="entry name" value="Na/Pi_transpt"/>
</dbReference>
<comment type="subcellular location">
    <subcellularLocation>
        <location evidence="1">Apical cell membrane</location>
        <topology evidence="1">Multi-pass membrane protein</topology>
    </subcellularLocation>
</comment>
<evidence type="ECO:0000313" key="9">
    <source>
        <dbReference type="Proteomes" id="UP000276133"/>
    </source>
</evidence>
<feature type="transmembrane region" description="Helical" evidence="7">
    <location>
        <begin position="330"/>
        <end position="361"/>
    </location>
</feature>
<dbReference type="GO" id="GO:0044341">
    <property type="term" value="P:sodium-dependent phosphate transport"/>
    <property type="evidence" value="ECO:0007669"/>
    <property type="project" value="InterPro"/>
</dbReference>
<comment type="similarity">
    <text evidence="2">Belongs to the SLC34A transporter family.</text>
</comment>
<evidence type="ECO:0000256" key="5">
    <source>
        <dbReference type="ARBA" id="ARBA00022989"/>
    </source>
</evidence>
<evidence type="ECO:0000313" key="8">
    <source>
        <dbReference type="EMBL" id="RMZ93996.1"/>
    </source>
</evidence>
<evidence type="ECO:0000256" key="3">
    <source>
        <dbReference type="ARBA" id="ARBA00022475"/>
    </source>
</evidence>
<organism evidence="8 9">
    <name type="scientific">Brachionus plicatilis</name>
    <name type="common">Marine rotifer</name>
    <name type="synonym">Brachionus muelleri</name>
    <dbReference type="NCBI Taxonomy" id="10195"/>
    <lineage>
        <taxon>Eukaryota</taxon>
        <taxon>Metazoa</taxon>
        <taxon>Spiralia</taxon>
        <taxon>Gnathifera</taxon>
        <taxon>Rotifera</taxon>
        <taxon>Eurotatoria</taxon>
        <taxon>Monogononta</taxon>
        <taxon>Pseudotrocha</taxon>
        <taxon>Ploima</taxon>
        <taxon>Brachionidae</taxon>
        <taxon>Brachionus</taxon>
    </lineage>
</organism>
<accession>A0A3M7P4K4</accession>
<protein>
    <submittedName>
        <fullName evidence="8">Sodium-dependent phosphate transport 2B</fullName>
    </submittedName>
</protein>
<feature type="transmembrane region" description="Helical" evidence="7">
    <location>
        <begin position="278"/>
        <end position="309"/>
    </location>
</feature>
<evidence type="ECO:0000256" key="1">
    <source>
        <dbReference type="ARBA" id="ARBA00004424"/>
    </source>
</evidence>
<feature type="transmembrane region" description="Helical" evidence="7">
    <location>
        <begin position="116"/>
        <end position="138"/>
    </location>
</feature>
<dbReference type="Proteomes" id="UP000276133">
    <property type="component" value="Unassembled WGS sequence"/>
</dbReference>
<dbReference type="Pfam" id="PF02690">
    <property type="entry name" value="Na_Pi_cotrans"/>
    <property type="match status" value="2"/>
</dbReference>
<feature type="transmembrane region" description="Helical" evidence="7">
    <location>
        <begin position="440"/>
        <end position="467"/>
    </location>
</feature>
<keyword evidence="9" id="KW-1185">Reference proteome</keyword>
<keyword evidence="6 7" id="KW-0472">Membrane</keyword>
<dbReference type="AlphaFoldDB" id="A0A3M7P4K4"/>
<evidence type="ECO:0000256" key="7">
    <source>
        <dbReference type="SAM" id="Phobius"/>
    </source>
</evidence>
<dbReference type="PANTHER" id="PTHR10010">
    <property type="entry name" value="SOLUTE CARRIER FAMILY 34 SODIUM PHOSPHATE , MEMBER 2-RELATED"/>
    <property type="match status" value="1"/>
</dbReference>
<sequence>MLYLFLISLNFMTIGFTLVTPYALKAKNVFQFFLNNPFASLAIGIFLTALLQNSTATTSIAVTMVGAGIIQVKDSVPIIMGSNIGTCVTNSFIALSMADNPLEFKRAFSAATLNDFFNYLTTAILLALEIIFEFMTVVSEKLTSLMPDDPNALKKANFVSAILNPLVDVFIKLDEDQVNAVNMGSDTTQVALRCCQKPIYTNEINDKNLTQTIFNLLSQFNISWNNEQTIVLKNYTNLTQYEDFFVKNQTVYQNVTGCTECTYWCMPMLRAFGDGGTGLFWIILSLVVLLACLFGIVKILSLIIVGPIAHGVRRAINATFPGKFRWLMQLILFIVAFLMTLVVQSSNIITATLVPLCGFGIVSLQRVFVMTLGSNIGTTVTGILSAFTQPASALKKSLQLAFVYTLFNVIGVILWLPIPFMRFPKKFARKFGHIVVKYKWFVYIYVSSAYFIIPLFMFAIALIPYWIGVAIKIGATSVARKTQELRLVASMDEIDGLLGHQNQENQVLSKEK</sequence>
<keyword evidence="5 7" id="KW-1133">Transmembrane helix</keyword>